<dbReference type="NCBIfam" id="TIGR01451">
    <property type="entry name" value="B_ant_repeat"/>
    <property type="match status" value="1"/>
</dbReference>
<dbReference type="NCBIfam" id="NF041518">
    <property type="entry name" value="choice_anch_Q"/>
    <property type="match status" value="2"/>
</dbReference>
<evidence type="ECO:0000313" key="6">
    <source>
        <dbReference type="EMBL" id="QDT05954.1"/>
    </source>
</evidence>
<dbReference type="InterPro" id="IPR047589">
    <property type="entry name" value="DUF11_rpt"/>
</dbReference>
<evidence type="ECO:0000256" key="2">
    <source>
        <dbReference type="ARBA" id="ARBA00022729"/>
    </source>
</evidence>
<protein>
    <recommendedName>
        <fullName evidence="1">Probable pectate lyase C</fullName>
    </recommendedName>
</protein>
<accession>A0A517NFP5</accession>
<dbReference type="Pfam" id="PF17963">
    <property type="entry name" value="Big_9"/>
    <property type="match status" value="2"/>
</dbReference>
<dbReference type="EMBL" id="CP036525">
    <property type="protein sequence ID" value="QDT05954.1"/>
    <property type="molecule type" value="Genomic_DNA"/>
</dbReference>
<dbReference type="Gene3D" id="2.160.20.10">
    <property type="entry name" value="Single-stranded right-handed beta-helix, Pectin lyase-like"/>
    <property type="match status" value="2"/>
</dbReference>
<dbReference type="Gene3D" id="2.60.40.2030">
    <property type="match status" value="1"/>
</dbReference>
<dbReference type="InterPro" id="IPR003644">
    <property type="entry name" value="Calx_beta"/>
</dbReference>
<dbReference type="KEGG" id="rlc:K227x_43600"/>
<evidence type="ECO:0000256" key="3">
    <source>
        <dbReference type="ARBA" id="ARBA00022737"/>
    </source>
</evidence>
<dbReference type="InterPro" id="IPR028994">
    <property type="entry name" value="Integrin_alpha_N"/>
</dbReference>
<evidence type="ECO:0000259" key="5">
    <source>
        <dbReference type="SMART" id="SM00237"/>
    </source>
</evidence>
<dbReference type="GO" id="GO:0007154">
    <property type="term" value="P:cell communication"/>
    <property type="evidence" value="ECO:0007669"/>
    <property type="project" value="InterPro"/>
</dbReference>
<dbReference type="Gene3D" id="2.60.40.3440">
    <property type="match status" value="1"/>
</dbReference>
<keyword evidence="7" id="KW-1185">Reference proteome</keyword>
<dbReference type="Pfam" id="PF01345">
    <property type="entry name" value="DUF11"/>
    <property type="match status" value="1"/>
</dbReference>
<dbReference type="OrthoDB" id="246435at2"/>
<dbReference type="PANTHER" id="PTHR11319:SF35">
    <property type="entry name" value="OUTER MEMBRANE PROTEIN PMPC-RELATED"/>
    <property type="match status" value="1"/>
</dbReference>
<keyword evidence="4" id="KW-0106">Calcium</keyword>
<dbReference type="Proteomes" id="UP000318538">
    <property type="component" value="Chromosome"/>
</dbReference>
<dbReference type="Pfam" id="PF03160">
    <property type="entry name" value="Calx-beta"/>
    <property type="match status" value="1"/>
</dbReference>
<dbReference type="GO" id="GO:0004553">
    <property type="term" value="F:hydrolase activity, hydrolyzing O-glycosyl compounds"/>
    <property type="evidence" value="ECO:0007669"/>
    <property type="project" value="InterPro"/>
</dbReference>
<dbReference type="InterPro" id="IPR006626">
    <property type="entry name" value="PbH1"/>
</dbReference>
<dbReference type="SMART" id="SM00237">
    <property type="entry name" value="Calx_beta"/>
    <property type="match status" value="1"/>
</dbReference>
<dbReference type="GO" id="GO:0016020">
    <property type="term" value="C:membrane"/>
    <property type="evidence" value="ECO:0007669"/>
    <property type="project" value="InterPro"/>
</dbReference>
<name>A0A517NFP5_9BACT</name>
<dbReference type="PANTHER" id="PTHR11319">
    <property type="entry name" value="G PROTEIN-COUPLED RECEPTOR-RELATED"/>
    <property type="match status" value="1"/>
</dbReference>
<dbReference type="Pfam" id="PF00404">
    <property type="entry name" value="Dockerin_1"/>
    <property type="match status" value="1"/>
</dbReference>
<evidence type="ECO:0000256" key="4">
    <source>
        <dbReference type="ARBA" id="ARBA00022837"/>
    </source>
</evidence>
<organism evidence="6 7">
    <name type="scientific">Rubripirellula lacrimiformis</name>
    <dbReference type="NCBI Taxonomy" id="1930273"/>
    <lineage>
        <taxon>Bacteria</taxon>
        <taxon>Pseudomonadati</taxon>
        <taxon>Planctomycetota</taxon>
        <taxon>Planctomycetia</taxon>
        <taxon>Pirellulales</taxon>
        <taxon>Pirellulaceae</taxon>
        <taxon>Rubripirellula</taxon>
    </lineage>
</organism>
<dbReference type="InterPro" id="IPR018247">
    <property type="entry name" value="EF_Hand_1_Ca_BS"/>
</dbReference>
<dbReference type="RefSeq" id="WP_145172328.1">
    <property type="nucleotide sequence ID" value="NZ_CP036525.1"/>
</dbReference>
<dbReference type="Gene3D" id="2.60.40.10">
    <property type="entry name" value="Immunoglobulins"/>
    <property type="match status" value="1"/>
</dbReference>
<dbReference type="SUPFAM" id="SSF141072">
    <property type="entry name" value="CalX-like"/>
    <property type="match status" value="1"/>
</dbReference>
<dbReference type="InterPro" id="IPR059226">
    <property type="entry name" value="Choice_anch_Q_dom"/>
</dbReference>
<proteinExistence type="predicted"/>
<dbReference type="InterPro" id="IPR013783">
    <property type="entry name" value="Ig-like_fold"/>
</dbReference>
<dbReference type="InterPro" id="IPR002105">
    <property type="entry name" value="Dockerin_1_rpt"/>
</dbReference>
<keyword evidence="3" id="KW-0677">Repeat</keyword>
<dbReference type="InterPro" id="IPR038081">
    <property type="entry name" value="CalX-like_sf"/>
</dbReference>
<dbReference type="PROSITE" id="PS00018">
    <property type="entry name" value="EF_HAND_1"/>
    <property type="match status" value="1"/>
</dbReference>
<evidence type="ECO:0000256" key="1">
    <source>
        <dbReference type="ARBA" id="ARBA00016512"/>
    </source>
</evidence>
<dbReference type="InterPro" id="IPR001434">
    <property type="entry name" value="OmcB-like_DUF11"/>
</dbReference>
<keyword evidence="2" id="KW-0732">Signal</keyword>
<dbReference type="SMART" id="SM00710">
    <property type="entry name" value="PbH1"/>
    <property type="match status" value="19"/>
</dbReference>
<dbReference type="InterPro" id="IPR011050">
    <property type="entry name" value="Pectin_lyase_fold/virulence"/>
</dbReference>
<feature type="domain" description="Calx-beta" evidence="5">
    <location>
        <begin position="1139"/>
        <end position="1237"/>
    </location>
</feature>
<dbReference type="InterPro" id="IPR012334">
    <property type="entry name" value="Pectin_lyas_fold"/>
</dbReference>
<evidence type="ECO:0000313" key="7">
    <source>
        <dbReference type="Proteomes" id="UP000318538"/>
    </source>
</evidence>
<dbReference type="SUPFAM" id="SSF51126">
    <property type="entry name" value="Pectin lyase-like"/>
    <property type="match status" value="3"/>
</dbReference>
<sequence length="2156" mass="216648">MSLRARNSVSRQRSKRRVHRFETLENRRVLATYFVGLTTDSAVGSVCVAGDQAGAGNCNIRAAVAAAEANAGADTIQIADGNYLIDNSLGSFDFAAVDPVSLIGTSGNRDAVIIDGTSQSRGFDIFGAGVGGPAVDVTFANLTIQNAVANDSSGGGAVVSGPDVNLVFDNVRLHNNLADFESLGGPGTPSSGGAIQASGSVTIDNSLLDGNTATRDGGAIDISGFSSGGISLTIRNSTLSGNTTGDSAVDIGYGGAIRSNGDGQIDILLDRVTLTGNTAGDSGGAIAIFEDNLVAYDLTVTNNQALGSDSGGGGIYMVGDGPFGRTFEIVGGSFFGNQAVSGAGGFEAVHYPGTIDGTLFRNNSVTGVGQTFDQGGGAIALISTIPALISEVTIRNALIDQNSAAAAGGIAIVDVGVTIENSVISGNDSSDTLAGGGGIGAISTLGSTLALSIRNSNVINNTSAGSGAGVGGVDFDISITDSNLMGNEASVGRAGGVGLQGLSRIPRLDLNRVAVVSNIAGGDGGGIAVDTASLSMLNVTAAGNESAADGGGIAYNQVDDTIDSSILYSTITGNLAGGLGSNIAATGQPIAIEGSLFADGTGAAIPGIFASDGGNLDSGTSMGFSDPSDLNSTDPLLGVLDSSTFVMTIPLLAGSPAIDAATSSPIDVDARGATRPNDGNGDSIPFRDIGAFEFEEVFAFVVDVADDIDDGDVTPGNLSLREAIRLANATTARDTISFGTLFNDATPDTITLGGSELSITHSVTLVGPGQSLLTIDANLLSRVFSVSGTETEVDLSGMTLTGGRTFNTGGAISNGANLTISDSTITGNTADSLGSTGYGGGIDNSGTLTLVRSTLSNNTALNDGGAISTSGPTTIIDSVITGNNASDYAGGIAVFDSLVNVSRTTISDNVSGDSGGGLFVSGGDVSVSESTISGNTANGDGGGVYSYGNAALQLTNVTISGNRANGSGGGIRNADTGPGETSRIDVFYSTIVNNRADAGGIGSGDGGGVSIASVNSITRLTSSLVAGNVVGDIAVETASDLSGQSVDDTSDHNLIADAATSGGLIHGANGNIVGDGVGGSLAITSIFDPVLANHGGIVQTHALVSGSPAIDAGDGSDITTDARGVVRPQDGDNNGSLANDIGAYEAELTVALEVQDVTVSESAGTATVTVRLPSATGVGFTVDAATTDGTALSPSDYTSTTATLTFAGTAGETQSFTIPIINDAVNEPSESFTVSLSNVVGASVTATDTGTVQIADDDTNLPAAVADSATVIEDGTVSIGVLANDLFLITSDRIDSITQPSQGSVSINPDGISVTYVPDADYFGSDSFTYRISDRSGGFSTAIVDVSVTGDNDAPVANVDSLATPFQTTLVIASSQVIANDTTGATNELDTLVVDSASPISGTTLGTVSFDSLTGNITYFPPLGFTGLDRFRYTLSDGLATDQGVIEVNVGAAGLADLAVISTVSRSSVVIGESLTYAITVTNNGPSTALGVVMTDTLPSGVTFVSGSDSLGTALTASGGIVTANGGDLASGSSVEFTVLVTVNALAVSSITNSVSVSTTTGESDIANNSSFAVTSIDPAISGHVYCDANNSGIEESGEAQVGALVFIDLDGNRTLDLGEVSTLTDSSGDYFFAMTPAAGSFVVMDIPLSCLTIPSNPGIIRSSIDVGDLARSLQTVDIDGDGDRDLLVTGELDESLTLLVNQGGVFQMGMQTTLGNRPQSVAVFESPLLAAPAIAVAGPGTAADGGGIYRMDGMPSVAGPLTPAGNGPVEVLIDDFDSNGIPDHVVGSFRSSDLQILMNGADTPALVSAARQVRAISSGDINGDGNIDLVVGGYGYEGQADSELLVLLGDGTGEFADPIVTSVPKGLVAIEVVATTDPRFVDVDGPLSVPKIMALSNSGSLTVHQWTPSGTLERVETLTMQPGATAMAIGRFDRNEYVDVAIANLGDQTIQMYAGDGDGQFSLITTIESVIAPTAMVADDFNSDGLDELAVSNLYQVIPGVSSDPDRYVVPSTVTILRLDVSEMPVVVTTDQAMTPTDFTIATSDPLIRFDVTGEGELTAIDALRVINRLSLQDAGAAAGEQVGRQATDVNDDGMTSAVDALMIINRLNQQSARPAEGQQAESSTQYQVLDSFASVDDKDKDRIASIDEAMATLF</sequence>
<reference evidence="6 7" key="1">
    <citation type="submission" date="2019-02" db="EMBL/GenBank/DDBJ databases">
        <title>Deep-cultivation of Planctomycetes and their phenomic and genomic characterization uncovers novel biology.</title>
        <authorList>
            <person name="Wiegand S."/>
            <person name="Jogler M."/>
            <person name="Boedeker C."/>
            <person name="Pinto D."/>
            <person name="Vollmers J."/>
            <person name="Rivas-Marin E."/>
            <person name="Kohn T."/>
            <person name="Peeters S.H."/>
            <person name="Heuer A."/>
            <person name="Rast P."/>
            <person name="Oberbeckmann S."/>
            <person name="Bunk B."/>
            <person name="Jeske O."/>
            <person name="Meyerdierks A."/>
            <person name="Storesund J.E."/>
            <person name="Kallscheuer N."/>
            <person name="Luecker S."/>
            <person name="Lage O.M."/>
            <person name="Pohl T."/>
            <person name="Merkel B.J."/>
            <person name="Hornburger P."/>
            <person name="Mueller R.-W."/>
            <person name="Bruemmer F."/>
            <person name="Labrenz M."/>
            <person name="Spormann A.M."/>
            <person name="Op den Camp H."/>
            <person name="Overmann J."/>
            <person name="Amann R."/>
            <person name="Jetten M.S.M."/>
            <person name="Mascher T."/>
            <person name="Medema M.H."/>
            <person name="Devos D.P."/>
            <person name="Kaster A.-K."/>
            <person name="Ovreas L."/>
            <person name="Rohde M."/>
            <person name="Galperin M.Y."/>
            <person name="Jogler C."/>
        </authorList>
    </citation>
    <scope>NUCLEOTIDE SEQUENCE [LARGE SCALE GENOMIC DNA]</scope>
    <source>
        <strain evidence="6 7">K22_7</strain>
    </source>
</reference>
<dbReference type="GO" id="GO:0000272">
    <property type="term" value="P:polysaccharide catabolic process"/>
    <property type="evidence" value="ECO:0007669"/>
    <property type="project" value="InterPro"/>
</dbReference>
<gene>
    <name evidence="6" type="ORF">K227x_43600</name>
</gene>
<dbReference type="SUPFAM" id="SSF69318">
    <property type="entry name" value="Integrin alpha N-terminal domain"/>
    <property type="match status" value="2"/>
</dbReference>